<dbReference type="GeneID" id="105263489"/>
<dbReference type="SUPFAM" id="SSF47923">
    <property type="entry name" value="Ypt/Rab-GAP domain of gyp1p"/>
    <property type="match status" value="1"/>
</dbReference>
<reference evidence="4" key="1">
    <citation type="submission" date="2025-08" db="UniProtKB">
        <authorList>
            <consortium name="RefSeq"/>
        </authorList>
    </citation>
    <scope>IDENTIFICATION</scope>
    <source>
        <strain evidence="4">USDA-PBARC FA_bdor</strain>
        <tissue evidence="4">Whole organism</tissue>
    </source>
</reference>
<dbReference type="KEGG" id="fas:105263489"/>
<feature type="domain" description="BROMI middle region" evidence="1">
    <location>
        <begin position="62"/>
        <end position="321"/>
    </location>
</feature>
<dbReference type="RefSeq" id="XP_011298028.1">
    <property type="nucleotide sequence ID" value="XM_011299726.1"/>
</dbReference>
<name>A0A9R1TVN4_9HYME</name>
<sequence>MTESREVDEIITALKRMKNSVDIEETLQSSVNLENIDENIQSYRSDDLTSETWCPQMENNNLSSIFQEISPDRPVHVRLAGFETLFESDLSSNSNTEAFEQLLKLLKEGIADSTKAVFEASLKIHTKLLDSPRSHDVYTNLMNSFEAEYYSEKFQECFPNFGTGINFKIFFHEKLLRILHVIVKYQKELLKSTRNVDRSLEEMIDQFLMLLTCNENKKSLHCKNLSVMNLVSLLEPQADWSAKWMHSVATRKTFIGALSKSPVLLQTMGEIVQKGLECPFNGSLAFSIKDDAVQSIYRSVYISGDTVETITYLHCLNLVAQTINWIEPSAMVVGDDFTLLLVNSLNSLATSTTPKTIYNASQNALKIILDRPTYAFDSSVGDAALMPLRNFMTESNGNLWPHTLDFINFMLDSDDGLTFFTSQYQCISPREVSPFTPASDFLDYTSNLLRQPIALMNVDHVVQVLALVGKLFSVLENFNIIQEPLRNTLYPSMEYFYNKIQKYSIRHENSCQLLDSAIQETLLKIVAWPLGLQLLMKYQLTFEELIRGCINPFRHSWSSNEIISFISSVSHFNAGSKLMADLVPHTVSMLLDEINDNIDKEENLADLRDCEHIQKFIHVLSLFSLNTKCFFIFMMEEDSTEDTAGYPRNLGQLFKHSITIDSPFHYISLLSLETVIWNLDVLIYLMTRYDLQLKLLELQESCVMEVTKKKEKPEEEFSDGENCVEGNGIEETHEVHLIDESSLLRHSILSKSYYIRHKLEKLTSDENPQESRLYSAFPPPTPENKGSFSFSGASSELEEFLDGCKSETGLRDSGWVVQIRNAYGNSQGPMKHSTYMTLLEQMERAIAAVEWVDVYKWNSESIPSYEWLPEEDVGLDLVIRLAEDHWEASDNKQNVKDDLKKVFESVHTFIQYPRAGYFEGFDWFLGTVFVICGGNLDRCKTFVKNIVRFPSGIYMWNFLGISHDASNRGLTPQFLLAQGIDSIVTQEFPVLNYAMTNEFGVKWWMICNRFLLQCFWGVLEWSEIMHFMAICVLYSPDYIIYYCVSLLQHCEEKIMQDIVDKKYWPENIDLSSYQCHNYLVYMDRLEKKYQNQILPSLTLNKSTEMQQ</sequence>
<evidence type="ECO:0000313" key="4">
    <source>
        <dbReference type="RefSeq" id="XP_011298028.1"/>
    </source>
</evidence>
<dbReference type="InterPro" id="IPR055392">
    <property type="entry name" value="BROMI_C"/>
</dbReference>
<dbReference type="Proteomes" id="UP000694866">
    <property type="component" value="Unplaced"/>
</dbReference>
<protein>
    <submittedName>
        <fullName evidence="4">Protein broad-minded-like</fullName>
    </submittedName>
</protein>
<evidence type="ECO:0000259" key="2">
    <source>
        <dbReference type="Pfam" id="PF23440"/>
    </source>
</evidence>
<dbReference type="InterPro" id="IPR035969">
    <property type="entry name" value="Rab-GAP_TBC_sf"/>
</dbReference>
<keyword evidence="3" id="KW-1185">Reference proteome</keyword>
<evidence type="ECO:0000259" key="1">
    <source>
        <dbReference type="Pfam" id="PF14961"/>
    </source>
</evidence>
<dbReference type="InterPro" id="IPR032735">
    <property type="entry name" value="BROMI_M"/>
</dbReference>
<accession>A0A9R1TVN4</accession>
<feature type="domain" description="BROMI C-terminal Rab TBC-like" evidence="2">
    <location>
        <begin position="915"/>
        <end position="1096"/>
    </location>
</feature>
<dbReference type="Pfam" id="PF14961">
    <property type="entry name" value="BROMI"/>
    <property type="match status" value="1"/>
</dbReference>
<gene>
    <name evidence="4" type="primary">LOC105263489</name>
</gene>
<organism evidence="3 4">
    <name type="scientific">Fopius arisanus</name>
    <dbReference type="NCBI Taxonomy" id="64838"/>
    <lineage>
        <taxon>Eukaryota</taxon>
        <taxon>Metazoa</taxon>
        <taxon>Ecdysozoa</taxon>
        <taxon>Arthropoda</taxon>
        <taxon>Hexapoda</taxon>
        <taxon>Insecta</taxon>
        <taxon>Pterygota</taxon>
        <taxon>Neoptera</taxon>
        <taxon>Endopterygota</taxon>
        <taxon>Hymenoptera</taxon>
        <taxon>Apocrita</taxon>
        <taxon>Ichneumonoidea</taxon>
        <taxon>Braconidae</taxon>
        <taxon>Opiinae</taxon>
        <taxon>Fopius</taxon>
    </lineage>
</organism>
<dbReference type="Pfam" id="PF23440">
    <property type="entry name" value="BROMI_C"/>
    <property type="match status" value="1"/>
</dbReference>
<dbReference type="OrthoDB" id="1668230at2759"/>
<dbReference type="AlphaFoldDB" id="A0A9R1TVN4"/>
<proteinExistence type="predicted"/>
<evidence type="ECO:0000313" key="3">
    <source>
        <dbReference type="Proteomes" id="UP000694866"/>
    </source>
</evidence>